<evidence type="ECO:0000256" key="12">
    <source>
        <dbReference type="ARBA" id="ARBA00023136"/>
    </source>
</evidence>
<dbReference type="InterPro" id="IPR006539">
    <property type="entry name" value="P-type_ATPase_IV"/>
</dbReference>
<dbReference type="Gene3D" id="3.40.1110.10">
    <property type="entry name" value="Calcium-transporting ATPase, cytoplasmic domain N"/>
    <property type="match status" value="2"/>
</dbReference>
<dbReference type="NCBIfam" id="TIGR01494">
    <property type="entry name" value="ATPase_P-type"/>
    <property type="match status" value="1"/>
</dbReference>
<comment type="catalytic activity">
    <reaction evidence="13 15">
        <text>ATP + H2O + phospholipidSide 1 = ADP + phosphate + phospholipidSide 2.</text>
        <dbReference type="EC" id="7.6.2.1"/>
    </reaction>
</comment>
<dbReference type="SUPFAM" id="SSF81653">
    <property type="entry name" value="Calcium ATPase, transduction domain A"/>
    <property type="match status" value="1"/>
</dbReference>
<feature type="compositionally biased region" description="Polar residues" evidence="16">
    <location>
        <begin position="1"/>
        <end position="11"/>
    </location>
</feature>
<evidence type="ECO:0000256" key="14">
    <source>
        <dbReference type="ARBA" id="ARBA00049128"/>
    </source>
</evidence>
<evidence type="ECO:0000256" key="3">
    <source>
        <dbReference type="ARBA" id="ARBA00008109"/>
    </source>
</evidence>
<evidence type="ECO:0000256" key="1">
    <source>
        <dbReference type="ARBA" id="ARBA00004141"/>
    </source>
</evidence>
<dbReference type="InterPro" id="IPR036412">
    <property type="entry name" value="HAD-like_sf"/>
</dbReference>
<keyword evidence="7 15" id="KW-0547">Nucleotide-binding</keyword>
<dbReference type="GO" id="GO:0140326">
    <property type="term" value="F:ATPase-coupled intramembrane lipid transporter activity"/>
    <property type="evidence" value="ECO:0007669"/>
    <property type="project" value="UniProtKB-EC"/>
</dbReference>
<feature type="transmembrane region" description="Helical" evidence="15">
    <location>
        <begin position="1291"/>
        <end position="1313"/>
    </location>
</feature>
<dbReference type="InterPro" id="IPR044492">
    <property type="entry name" value="P_typ_ATPase_HD_dom"/>
</dbReference>
<dbReference type="FunCoup" id="G7E1F8">
    <property type="interactions" value="36"/>
</dbReference>
<dbReference type="SUPFAM" id="SSF56784">
    <property type="entry name" value="HAD-like"/>
    <property type="match status" value="1"/>
</dbReference>
<evidence type="ECO:0000256" key="10">
    <source>
        <dbReference type="ARBA" id="ARBA00022967"/>
    </source>
</evidence>
<dbReference type="Pfam" id="PF00122">
    <property type="entry name" value="E1-E2_ATPase"/>
    <property type="match status" value="1"/>
</dbReference>
<dbReference type="RefSeq" id="XP_014565195.1">
    <property type="nucleotide sequence ID" value="XM_014709709.1"/>
</dbReference>
<dbReference type="SUPFAM" id="SSF81665">
    <property type="entry name" value="Calcium ATPase, transmembrane domain M"/>
    <property type="match status" value="1"/>
</dbReference>
<dbReference type="InterPro" id="IPR023298">
    <property type="entry name" value="ATPase_P-typ_TM_dom_sf"/>
</dbReference>
<feature type="region of interest" description="Disordered" evidence="16">
    <location>
        <begin position="1508"/>
        <end position="1531"/>
    </location>
</feature>
<dbReference type="OMA" id="DMMIYQR"/>
<name>G7E1F8_MIXOS</name>
<feature type="transmembrane region" description="Helical" evidence="15">
    <location>
        <begin position="1398"/>
        <end position="1418"/>
    </location>
</feature>
<keyword evidence="11 15" id="KW-1133">Transmembrane helix</keyword>
<dbReference type="Pfam" id="PF16212">
    <property type="entry name" value="PhoLip_ATPase_C"/>
    <property type="match status" value="1"/>
</dbReference>
<feature type="region of interest" description="Disordered" evidence="16">
    <location>
        <begin position="116"/>
        <end position="136"/>
    </location>
</feature>
<dbReference type="InterPro" id="IPR001757">
    <property type="entry name" value="P_typ_ATPase"/>
</dbReference>
<dbReference type="GO" id="GO:0000287">
    <property type="term" value="F:magnesium ion binding"/>
    <property type="evidence" value="ECO:0007669"/>
    <property type="project" value="UniProtKB-UniRule"/>
</dbReference>
<dbReference type="GO" id="GO:0016887">
    <property type="term" value="F:ATP hydrolysis activity"/>
    <property type="evidence" value="ECO:0007669"/>
    <property type="project" value="InterPro"/>
</dbReference>
<protein>
    <recommendedName>
        <fullName evidence="15">Phospholipid-transporting ATPase</fullName>
        <ecNumber evidence="15">7.6.2.1</ecNumber>
    </recommendedName>
</protein>
<dbReference type="InterPro" id="IPR032630">
    <property type="entry name" value="P_typ_ATPase_c"/>
</dbReference>
<comment type="caution">
    <text evidence="20">The sequence shown here is derived from an EMBL/GenBank/DDBJ whole genome shotgun (WGS) entry which is preliminary data.</text>
</comment>
<keyword evidence="4" id="KW-0597">Phosphoprotein</keyword>
<feature type="compositionally biased region" description="Polar residues" evidence="16">
    <location>
        <begin position="1514"/>
        <end position="1528"/>
    </location>
</feature>
<dbReference type="HOGENOM" id="CLU_000846_0_0_1"/>
<dbReference type="FunFam" id="3.40.1110.10:FF:000087">
    <property type="entry name" value="Phospholipid-transporting ATPase"/>
    <property type="match status" value="1"/>
</dbReference>
<feature type="domain" description="P-type ATPase N-terminal" evidence="18">
    <location>
        <begin position="147"/>
        <end position="201"/>
    </location>
</feature>
<comment type="catalytic activity">
    <reaction evidence="14">
        <text>a 1,2-diacyl-sn-glycero-3-phosphoethanolamine(out) + ATP + H2O = a 1,2-diacyl-sn-glycero-3-phosphoethanolamine(in) + ADP + phosphate + H(+)</text>
        <dbReference type="Rhea" id="RHEA:66132"/>
        <dbReference type="ChEBI" id="CHEBI:15377"/>
        <dbReference type="ChEBI" id="CHEBI:15378"/>
        <dbReference type="ChEBI" id="CHEBI:30616"/>
        <dbReference type="ChEBI" id="CHEBI:43474"/>
        <dbReference type="ChEBI" id="CHEBI:64612"/>
        <dbReference type="ChEBI" id="CHEBI:456216"/>
    </reaction>
    <physiologicalReaction direction="left-to-right" evidence="14">
        <dbReference type="Rhea" id="RHEA:66133"/>
    </physiologicalReaction>
</comment>
<feature type="transmembrane region" description="Helical" evidence="15">
    <location>
        <begin position="1325"/>
        <end position="1345"/>
    </location>
</feature>
<dbReference type="InterPro" id="IPR008250">
    <property type="entry name" value="ATPase_P-typ_transduc_dom_A_sf"/>
</dbReference>
<feature type="transmembrane region" description="Helical" evidence="15">
    <location>
        <begin position="1357"/>
        <end position="1378"/>
    </location>
</feature>
<evidence type="ECO:0000256" key="13">
    <source>
        <dbReference type="ARBA" id="ARBA00034036"/>
    </source>
</evidence>
<dbReference type="Gene3D" id="3.40.50.1000">
    <property type="entry name" value="HAD superfamily/HAD-like"/>
    <property type="match status" value="2"/>
</dbReference>
<feature type="transmembrane region" description="Helical" evidence="15">
    <location>
        <begin position="1240"/>
        <end position="1261"/>
    </location>
</feature>
<feature type="compositionally biased region" description="Polar residues" evidence="16">
    <location>
        <begin position="1591"/>
        <end position="1602"/>
    </location>
</feature>
<sequence>MGIFDRNTNTTHHNHRDELARRSSNFGGSSQQAGMTPLRSRDEEDGQLPRHSTMQASHSGARMVPISESRSKSKIRQRFDKMTDFDLLAMFEPKRKPGRPRTVLFGHPLPVQAWAPSKAGQKQIKKQGMDPQSDQLDRAVGKVPAPEWEFSSNQVLTSKYNVLTFIPKNLLEQFRRVANIFFLILVILQFFPRFSNVSPALAALPLIVVLALAAVKDAYEDVQRHRSDRTINNLTIKTLKGPGFHNVNITEEKRKAVSLVTLFPFLSGFHIGTKHDVKKAAEESERQRLAEEAELKQISEKHHKDHTRNFWGRKKRRVSKMPAPAYDETDPSVDPEKQYASPPIDAPGGGNLQSATGKRAEEAGVIEPDYSESPLGEIDNEASKASSGDGTGWTNQTWENLRVGDFVLLRNDDSIPADIVICATSEEENVCYVETKNLDGETNLKSRSAIPELSHLRTAKECARARFIMHGDVADNNMFKLSAAIELLDGPKAHDGANLRAPITLNTTLLRGCVLRNTDWVIGVVLFTGSDTKIVLNSGGTPSKRSKIERLMNPMVFINLGLLALMCMMCAIGDHFSEQYYYDRNAYWEYRADRSDDNPRINGIVSFANAMITFQNIVPISLYISIEVVRTAQAFFIWGDDEITYKPTQRRTLARSWNLSDDLGQIEYVFSDKTGTLTQNQMQFRECSVGGVIYRSDQPASDGSSHEKGGKASTLGSDRSDSDTDVKHSPTTSSPDAQETFVCKQIGQELADTASPQARRIYGFFANLALCHTVLASEDADGSIQYKAQSPDEAALVQAAADVGFIFRGRDKNILRIETPGSHELSEFELLNVLEFTSARKRMSVVVRKLDGDHRLFLLVKGADNVVFERLAAGNEELKRTTDQHLEVFASEGLRTLTLAYKDLDAKEYEDWASEYHAATVAMDDREAKIEEVSAKIENNLQLLGATAIEDKLQEGVPEAIADLKRAGIKVWVATGDKLETAIAIGMSSNLLTRDMNLIIVKGGAYDGTRKSAYYQLRKALVDFFGGSQLVDDLQHQPPGLERSISRGSKRPGHRTQLSQASGMSRTSEADDGLADIVGNDNGQRTGGYGLVIDGSSLTHAFQEEFTKELMLELSTRCQAVVCCRTSPLQKALIVKLVREGLGAMCLAIGDGANDVSMIQAADVGVGVAGEEGLQAVNSSDYAIGQFAYLKRLLLVHGHWSYMRNANMIVNFFYKEIIGIAILFFFQFYCAYSTTTVYEYIYLLLWNIIWSLLPVIAIGFFDRNISDRVLMAVPELYRYGREHTFFGISRFCWYMIDGIYQGAVIYFFVSYTYDTTTSRQDGYGTYLYEWSTTAAIAAVIALNMYNGLNTHAWTGWVVFALLVGPVLVLAFTAVYSAISPGWISTDVYGNNSFLWPSAYFYFSILLTVVLALMPRTLVRYYKEMYIPTDIDILKWVGKYDPNHDFENDPQMPITPARKEKAEAGSPRMSAQLPRTGTLTRQVTDMSGHNAPLRGFGFDMDDSTGAAAVGRPLRTYTSRTSSNLQVPTTRNRRGSIRLAGIDLGFPTLKRDPTSAKRRVTWRSRANTRASMATSEDGLSAPNTPRAGAEASPSASPNAQTTLSPAVLGSPDTPTRSPSGHFDVFNRRKTPHS</sequence>
<dbReference type="InterPro" id="IPR059000">
    <property type="entry name" value="ATPase_P-type_domA"/>
</dbReference>
<feature type="region of interest" description="Disordered" evidence="16">
    <location>
        <begin position="294"/>
        <end position="391"/>
    </location>
</feature>
<dbReference type="SUPFAM" id="SSF81660">
    <property type="entry name" value="Metal cation-transporting ATPase, ATP-binding domain N"/>
    <property type="match status" value="1"/>
</dbReference>
<keyword evidence="21" id="KW-1185">Reference proteome</keyword>
<evidence type="ECO:0000256" key="5">
    <source>
        <dbReference type="ARBA" id="ARBA00022692"/>
    </source>
</evidence>
<dbReference type="EC" id="7.6.2.1" evidence="15"/>
<feature type="domain" description="P-type ATPase A" evidence="17">
    <location>
        <begin position="389"/>
        <end position="444"/>
    </location>
</feature>
<dbReference type="NCBIfam" id="TIGR01652">
    <property type="entry name" value="ATPase-Plipid"/>
    <property type="match status" value="1"/>
</dbReference>
<dbReference type="InterPro" id="IPR023214">
    <property type="entry name" value="HAD_sf"/>
</dbReference>
<dbReference type="STRING" id="764103.G7E1F8"/>
<dbReference type="eggNOG" id="KOG0206">
    <property type="taxonomic scope" value="Eukaryota"/>
</dbReference>
<comment type="similarity">
    <text evidence="3 15">Belongs to the cation transport ATPase (P-type) (TC 3.A.3) family. Type IV subfamily.</text>
</comment>
<feature type="compositionally biased region" description="Polar residues" evidence="16">
    <location>
        <begin position="1056"/>
        <end position="1067"/>
    </location>
</feature>
<dbReference type="Pfam" id="PF13246">
    <property type="entry name" value="Cation_ATPase"/>
    <property type="match status" value="1"/>
</dbReference>
<feature type="compositionally biased region" description="Basic residues" evidence="16">
    <location>
        <begin position="303"/>
        <end position="319"/>
    </location>
</feature>
<comment type="subcellular location">
    <subcellularLocation>
        <location evidence="2">Endomembrane system</location>
    </subcellularLocation>
    <subcellularLocation>
        <location evidence="1 15">Membrane</location>
        <topology evidence="1 15">Multi-pass membrane protein</topology>
    </subcellularLocation>
</comment>
<feature type="region of interest" description="Disordered" evidence="16">
    <location>
        <begin position="1"/>
        <end position="75"/>
    </location>
</feature>
<keyword evidence="8 15" id="KW-0067">ATP-binding</keyword>
<evidence type="ECO:0000259" key="17">
    <source>
        <dbReference type="Pfam" id="PF00122"/>
    </source>
</evidence>
<dbReference type="Pfam" id="PF16209">
    <property type="entry name" value="PhoLip_ATPase_N"/>
    <property type="match status" value="1"/>
</dbReference>
<feature type="region of interest" description="Disordered" evidence="16">
    <location>
        <begin position="1035"/>
        <end position="1071"/>
    </location>
</feature>
<evidence type="ECO:0000313" key="21">
    <source>
        <dbReference type="Proteomes" id="UP000009131"/>
    </source>
</evidence>
<accession>G7E1F8</accession>
<evidence type="ECO:0000256" key="4">
    <source>
        <dbReference type="ARBA" id="ARBA00022553"/>
    </source>
</evidence>
<feature type="transmembrane region" description="Helical" evidence="15">
    <location>
        <begin position="604"/>
        <end position="626"/>
    </location>
</feature>
<evidence type="ECO:0000256" key="9">
    <source>
        <dbReference type="ARBA" id="ARBA00022842"/>
    </source>
</evidence>
<dbReference type="SFLD" id="SFLDF00027">
    <property type="entry name" value="p-type_atpase"/>
    <property type="match status" value="1"/>
</dbReference>
<keyword evidence="6" id="KW-0479">Metal-binding</keyword>
<keyword evidence="9 15" id="KW-0460">Magnesium</keyword>
<dbReference type="GO" id="GO:0005524">
    <property type="term" value="F:ATP binding"/>
    <property type="evidence" value="ECO:0007669"/>
    <property type="project" value="UniProtKB-UniRule"/>
</dbReference>
<dbReference type="InterPro" id="IPR018303">
    <property type="entry name" value="ATPase_P-typ_P_site"/>
</dbReference>
<feature type="transmembrane region" description="Helical" evidence="15">
    <location>
        <begin position="177"/>
        <end position="194"/>
    </location>
</feature>
<feature type="region of interest" description="Disordered" evidence="16">
    <location>
        <begin position="696"/>
        <end position="739"/>
    </location>
</feature>
<reference evidence="20 21" key="2">
    <citation type="journal article" date="2012" name="Open Biol.">
        <title>Characteristics of nucleosomes and linker DNA regions on the genome of the basidiomycete Mixia osmundae revealed by mono- and dinucleosome mapping.</title>
        <authorList>
            <person name="Nishida H."/>
            <person name="Kondo S."/>
            <person name="Matsumoto T."/>
            <person name="Suzuki Y."/>
            <person name="Yoshikawa H."/>
            <person name="Taylor T.D."/>
            <person name="Sugiyama J."/>
        </authorList>
    </citation>
    <scope>NUCLEOTIDE SEQUENCE [LARGE SCALE GENOMIC DNA]</scope>
    <source>
        <strain evidence="21">CBS 9802 / IAM 14324 / JCM 22182 / KY 12970</strain>
    </source>
</reference>
<feature type="transmembrane region" description="Helical" evidence="15">
    <location>
        <begin position="1212"/>
        <end position="1234"/>
    </location>
</feature>
<dbReference type="OrthoDB" id="377733at2759"/>
<keyword evidence="10 15" id="KW-1278">Translocase</keyword>
<dbReference type="InterPro" id="IPR023299">
    <property type="entry name" value="ATPase_P-typ_cyto_dom_N"/>
</dbReference>
<evidence type="ECO:0000313" key="20">
    <source>
        <dbReference type="EMBL" id="GAA96668.1"/>
    </source>
</evidence>
<evidence type="ECO:0000256" key="11">
    <source>
        <dbReference type="ARBA" id="ARBA00022989"/>
    </source>
</evidence>
<dbReference type="Proteomes" id="UP000009131">
    <property type="component" value="Unassembled WGS sequence"/>
</dbReference>
<evidence type="ECO:0000256" key="8">
    <source>
        <dbReference type="ARBA" id="ARBA00022840"/>
    </source>
</evidence>
<evidence type="ECO:0000256" key="6">
    <source>
        <dbReference type="ARBA" id="ARBA00022723"/>
    </source>
</evidence>
<dbReference type="GO" id="GO:0045332">
    <property type="term" value="P:phospholipid translocation"/>
    <property type="evidence" value="ECO:0007669"/>
    <property type="project" value="TreeGrafter"/>
</dbReference>
<dbReference type="PRINTS" id="PR00119">
    <property type="entry name" value="CATATPASE"/>
</dbReference>
<organism evidence="20 21">
    <name type="scientific">Mixia osmundae (strain CBS 9802 / IAM 14324 / JCM 22182 / KY 12970)</name>
    <dbReference type="NCBI Taxonomy" id="764103"/>
    <lineage>
        <taxon>Eukaryota</taxon>
        <taxon>Fungi</taxon>
        <taxon>Dikarya</taxon>
        <taxon>Basidiomycota</taxon>
        <taxon>Pucciniomycotina</taxon>
        <taxon>Mixiomycetes</taxon>
        <taxon>Mixiales</taxon>
        <taxon>Mixiaceae</taxon>
        <taxon>Mixia</taxon>
    </lineage>
</organism>
<reference evidence="20 21" key="1">
    <citation type="journal article" date="2011" name="J. Gen. Appl. Microbiol.">
        <title>Draft genome sequencing of the enigmatic basidiomycete Mixia osmundae.</title>
        <authorList>
            <person name="Nishida H."/>
            <person name="Nagatsuka Y."/>
            <person name="Sugiyama J."/>
        </authorList>
    </citation>
    <scope>NUCLEOTIDE SEQUENCE [LARGE SCALE GENOMIC DNA]</scope>
    <source>
        <strain evidence="21">CBS 9802 / IAM 14324 / JCM 22182 / KY 12970</strain>
    </source>
</reference>
<dbReference type="InParanoid" id="G7E1F8"/>
<evidence type="ECO:0000256" key="2">
    <source>
        <dbReference type="ARBA" id="ARBA00004308"/>
    </source>
</evidence>
<dbReference type="GO" id="GO:0005886">
    <property type="term" value="C:plasma membrane"/>
    <property type="evidence" value="ECO:0007669"/>
    <property type="project" value="TreeGrafter"/>
</dbReference>
<evidence type="ECO:0000256" key="15">
    <source>
        <dbReference type="RuleBase" id="RU362033"/>
    </source>
</evidence>
<dbReference type="PANTHER" id="PTHR24092">
    <property type="entry name" value="PROBABLE PHOSPHOLIPID-TRANSPORTING ATPASE"/>
    <property type="match status" value="1"/>
</dbReference>
<feature type="transmembrane region" description="Helical" evidence="15">
    <location>
        <begin position="200"/>
        <end position="219"/>
    </location>
</feature>
<feature type="compositionally biased region" description="Polar residues" evidence="16">
    <location>
        <begin position="1562"/>
        <end position="1572"/>
    </location>
</feature>
<dbReference type="InterPro" id="IPR032631">
    <property type="entry name" value="P-type_ATPase_N"/>
</dbReference>
<feature type="transmembrane region" description="Helical" evidence="15">
    <location>
        <begin position="555"/>
        <end position="576"/>
    </location>
</feature>
<feature type="compositionally biased region" description="Polar residues" evidence="16">
    <location>
        <begin position="22"/>
        <end position="34"/>
    </location>
</feature>
<feature type="region of interest" description="Disordered" evidence="16">
    <location>
        <begin position="1548"/>
        <end position="1631"/>
    </location>
</feature>
<evidence type="ECO:0000259" key="18">
    <source>
        <dbReference type="Pfam" id="PF16209"/>
    </source>
</evidence>
<dbReference type="SFLD" id="SFLDG00002">
    <property type="entry name" value="C1.7:_P-type_atpase_like"/>
    <property type="match status" value="1"/>
</dbReference>
<dbReference type="EMBL" id="BABT02000106">
    <property type="protein sequence ID" value="GAA96668.1"/>
    <property type="molecule type" value="Genomic_DNA"/>
</dbReference>
<keyword evidence="12 15" id="KW-0472">Membrane</keyword>
<evidence type="ECO:0000256" key="16">
    <source>
        <dbReference type="SAM" id="MobiDB-lite"/>
    </source>
</evidence>
<proteinExistence type="inferred from homology"/>
<dbReference type="Gene3D" id="1.20.1110.10">
    <property type="entry name" value="Calcium-transporting ATPase, transmembrane domain"/>
    <property type="match status" value="1"/>
</dbReference>
<keyword evidence="5 15" id="KW-0812">Transmembrane</keyword>
<dbReference type="Gene3D" id="2.70.150.10">
    <property type="entry name" value="Calcium-transporting ATPase, cytoplasmic transduction domain A"/>
    <property type="match status" value="1"/>
</dbReference>
<dbReference type="PROSITE" id="PS00154">
    <property type="entry name" value="ATPASE_E1_E2"/>
    <property type="match status" value="1"/>
</dbReference>
<evidence type="ECO:0000259" key="19">
    <source>
        <dbReference type="Pfam" id="PF16212"/>
    </source>
</evidence>
<dbReference type="SFLD" id="SFLDS00003">
    <property type="entry name" value="Haloacid_Dehalogenase"/>
    <property type="match status" value="1"/>
</dbReference>
<feature type="domain" description="P-type ATPase C-terminal" evidence="19">
    <location>
        <begin position="1177"/>
        <end position="1428"/>
    </location>
</feature>
<gene>
    <name evidence="20" type="primary">Mo03339</name>
    <name evidence="20" type="ORF">E5Q_03339</name>
</gene>
<dbReference type="PANTHER" id="PTHR24092:SF153">
    <property type="entry name" value="PHOSPHOLIPID-TRANSPORTING ATPASE"/>
    <property type="match status" value="1"/>
</dbReference>
<feature type="compositionally biased region" description="Basic and acidic residues" evidence="16">
    <location>
        <begin position="718"/>
        <end position="728"/>
    </location>
</feature>
<evidence type="ECO:0000256" key="7">
    <source>
        <dbReference type="ARBA" id="ARBA00022741"/>
    </source>
</evidence>